<evidence type="ECO:0000313" key="2">
    <source>
        <dbReference type="Proteomes" id="UP000287033"/>
    </source>
</evidence>
<dbReference type="Proteomes" id="UP000287033">
    <property type="component" value="Unassembled WGS sequence"/>
</dbReference>
<protein>
    <submittedName>
        <fullName evidence="1">Uncharacterized protein</fullName>
    </submittedName>
</protein>
<dbReference type="EMBL" id="BEZZ01001591">
    <property type="protein sequence ID" value="GCC19719.1"/>
    <property type="molecule type" value="Genomic_DNA"/>
</dbReference>
<name>A0A401RNJ3_CHIPU</name>
<organism evidence="1 2">
    <name type="scientific">Chiloscyllium punctatum</name>
    <name type="common">Brownbanded bambooshark</name>
    <name type="synonym">Hemiscyllium punctatum</name>
    <dbReference type="NCBI Taxonomy" id="137246"/>
    <lineage>
        <taxon>Eukaryota</taxon>
        <taxon>Metazoa</taxon>
        <taxon>Chordata</taxon>
        <taxon>Craniata</taxon>
        <taxon>Vertebrata</taxon>
        <taxon>Chondrichthyes</taxon>
        <taxon>Elasmobranchii</taxon>
        <taxon>Galeomorphii</taxon>
        <taxon>Galeoidea</taxon>
        <taxon>Orectolobiformes</taxon>
        <taxon>Hemiscylliidae</taxon>
        <taxon>Chiloscyllium</taxon>
    </lineage>
</organism>
<sequence>MQCFRQLCNICMPFGVGLEQQCTVCHTWLVSETSCQGGRSWTELGKGVSAQSLADIAESGNRILMWAQQNGLRLNGK</sequence>
<keyword evidence="2" id="KW-1185">Reference proteome</keyword>
<proteinExistence type="predicted"/>
<gene>
    <name evidence="1" type="ORF">chiPu_0018486</name>
</gene>
<evidence type="ECO:0000313" key="1">
    <source>
        <dbReference type="EMBL" id="GCC19719.1"/>
    </source>
</evidence>
<dbReference type="AlphaFoldDB" id="A0A401RNJ3"/>
<reference evidence="1 2" key="1">
    <citation type="journal article" date="2018" name="Nat. Ecol. Evol.">
        <title>Shark genomes provide insights into elasmobranch evolution and the origin of vertebrates.</title>
        <authorList>
            <person name="Hara Y"/>
            <person name="Yamaguchi K"/>
            <person name="Onimaru K"/>
            <person name="Kadota M"/>
            <person name="Koyanagi M"/>
            <person name="Keeley SD"/>
            <person name="Tatsumi K"/>
            <person name="Tanaka K"/>
            <person name="Motone F"/>
            <person name="Kageyama Y"/>
            <person name="Nozu R"/>
            <person name="Adachi N"/>
            <person name="Nishimura O"/>
            <person name="Nakagawa R"/>
            <person name="Tanegashima C"/>
            <person name="Kiyatake I"/>
            <person name="Matsumoto R"/>
            <person name="Murakumo K"/>
            <person name="Nishida K"/>
            <person name="Terakita A"/>
            <person name="Kuratani S"/>
            <person name="Sato K"/>
            <person name="Hyodo S Kuraku.S."/>
        </authorList>
    </citation>
    <scope>NUCLEOTIDE SEQUENCE [LARGE SCALE GENOMIC DNA]</scope>
</reference>
<accession>A0A401RNJ3</accession>
<comment type="caution">
    <text evidence="1">The sequence shown here is derived from an EMBL/GenBank/DDBJ whole genome shotgun (WGS) entry which is preliminary data.</text>
</comment>